<evidence type="ECO:0000313" key="1">
    <source>
        <dbReference type="EMBL" id="KAG0577143.1"/>
    </source>
</evidence>
<protein>
    <submittedName>
        <fullName evidence="1">Uncharacterized protein</fullName>
    </submittedName>
</protein>
<dbReference type="AlphaFoldDB" id="A0A8T0I3C8"/>
<name>A0A8T0I3C8_CERPU</name>
<keyword evidence="2" id="KW-1185">Reference proteome</keyword>
<accession>A0A8T0I3C8</accession>
<dbReference type="EMBL" id="CM026425">
    <property type="protein sequence ID" value="KAG0577143.1"/>
    <property type="molecule type" value="Genomic_DNA"/>
</dbReference>
<proteinExistence type="predicted"/>
<comment type="caution">
    <text evidence="1">The sequence shown here is derived from an EMBL/GenBank/DDBJ whole genome shotgun (WGS) entry which is preliminary data.</text>
</comment>
<dbReference type="Proteomes" id="UP000822688">
    <property type="component" value="Chromosome 5"/>
</dbReference>
<organism evidence="1 2">
    <name type="scientific">Ceratodon purpureus</name>
    <name type="common">Fire moss</name>
    <name type="synonym">Dicranum purpureum</name>
    <dbReference type="NCBI Taxonomy" id="3225"/>
    <lineage>
        <taxon>Eukaryota</taxon>
        <taxon>Viridiplantae</taxon>
        <taxon>Streptophyta</taxon>
        <taxon>Embryophyta</taxon>
        <taxon>Bryophyta</taxon>
        <taxon>Bryophytina</taxon>
        <taxon>Bryopsida</taxon>
        <taxon>Dicranidae</taxon>
        <taxon>Pseudoditrichales</taxon>
        <taxon>Ditrichaceae</taxon>
        <taxon>Ceratodon</taxon>
    </lineage>
</organism>
<evidence type="ECO:0000313" key="2">
    <source>
        <dbReference type="Proteomes" id="UP000822688"/>
    </source>
</evidence>
<sequence>MEAIIQRSASSLSYPHKYHCLAEITEITATVTRSCFTNASVSTTRTIYGLSYQHTVSRGFAGRLHTIKQFLSTRIETYFLTLSYTTSEI</sequence>
<reference evidence="1" key="1">
    <citation type="submission" date="2020-06" db="EMBL/GenBank/DDBJ databases">
        <title>WGS assembly of Ceratodon purpureus strain R40.</title>
        <authorList>
            <person name="Carey S.B."/>
            <person name="Jenkins J."/>
            <person name="Shu S."/>
            <person name="Lovell J.T."/>
            <person name="Sreedasyam A."/>
            <person name="Maumus F."/>
            <person name="Tiley G.P."/>
            <person name="Fernandez-Pozo N."/>
            <person name="Barry K."/>
            <person name="Chen C."/>
            <person name="Wang M."/>
            <person name="Lipzen A."/>
            <person name="Daum C."/>
            <person name="Saski C.A."/>
            <person name="Payton A.C."/>
            <person name="Mcbreen J.C."/>
            <person name="Conrad R.E."/>
            <person name="Kollar L.M."/>
            <person name="Olsson S."/>
            <person name="Huttunen S."/>
            <person name="Landis J.B."/>
            <person name="Wickett N.J."/>
            <person name="Johnson M.G."/>
            <person name="Rensing S.A."/>
            <person name="Grimwood J."/>
            <person name="Schmutz J."/>
            <person name="Mcdaniel S.F."/>
        </authorList>
    </citation>
    <scope>NUCLEOTIDE SEQUENCE</scope>
    <source>
        <strain evidence="1">R40</strain>
    </source>
</reference>
<gene>
    <name evidence="1" type="ORF">KC19_5G134200</name>
</gene>